<name>A0A1C7LKZ1_GRIFR</name>
<proteinExistence type="predicted"/>
<keyword evidence="2" id="KW-1185">Reference proteome</keyword>
<evidence type="ECO:0000313" key="1">
    <source>
        <dbReference type="EMBL" id="OBZ65411.1"/>
    </source>
</evidence>
<evidence type="ECO:0000313" key="2">
    <source>
        <dbReference type="Proteomes" id="UP000092993"/>
    </source>
</evidence>
<sequence length="91" mass="10179">MHLYPAGRVMTFKFKIIHNITLITCSRLLAAQTTWPVASPPNLLRASYWIRPCALSFALHNHGRNPIQTPPPQRPTPLVLLPSVCVGVRLT</sequence>
<dbReference type="Proteomes" id="UP000092993">
    <property type="component" value="Unassembled WGS sequence"/>
</dbReference>
<dbReference type="EMBL" id="LUGG01000044">
    <property type="protein sequence ID" value="OBZ65411.1"/>
    <property type="molecule type" value="Genomic_DNA"/>
</dbReference>
<gene>
    <name evidence="1" type="ORF">A0H81_14541</name>
</gene>
<protein>
    <submittedName>
        <fullName evidence="1">Uncharacterized protein</fullName>
    </submittedName>
</protein>
<reference evidence="1 2" key="1">
    <citation type="submission" date="2016-03" db="EMBL/GenBank/DDBJ databases">
        <title>Whole genome sequencing of Grifola frondosa 9006-11.</title>
        <authorList>
            <person name="Min B."/>
            <person name="Park H."/>
            <person name="Kim J.-G."/>
            <person name="Cho H."/>
            <person name="Oh Y.-L."/>
            <person name="Kong W.-S."/>
            <person name="Choi I.-G."/>
        </authorList>
    </citation>
    <scope>NUCLEOTIDE SEQUENCE [LARGE SCALE GENOMIC DNA]</scope>
    <source>
        <strain evidence="1 2">9006-11</strain>
    </source>
</reference>
<organism evidence="1 2">
    <name type="scientific">Grifola frondosa</name>
    <name type="common">Maitake</name>
    <name type="synonym">Polyporus frondosus</name>
    <dbReference type="NCBI Taxonomy" id="5627"/>
    <lineage>
        <taxon>Eukaryota</taxon>
        <taxon>Fungi</taxon>
        <taxon>Dikarya</taxon>
        <taxon>Basidiomycota</taxon>
        <taxon>Agaricomycotina</taxon>
        <taxon>Agaricomycetes</taxon>
        <taxon>Polyporales</taxon>
        <taxon>Grifolaceae</taxon>
        <taxon>Grifola</taxon>
    </lineage>
</organism>
<comment type="caution">
    <text evidence="1">The sequence shown here is derived from an EMBL/GenBank/DDBJ whole genome shotgun (WGS) entry which is preliminary data.</text>
</comment>
<dbReference type="AlphaFoldDB" id="A0A1C7LKZ1"/>
<accession>A0A1C7LKZ1</accession>